<proteinExistence type="predicted"/>
<evidence type="ECO:0000313" key="1">
    <source>
        <dbReference type="EMBL" id="PZF76416.1"/>
    </source>
</evidence>
<keyword evidence="2" id="KW-1185">Reference proteome</keyword>
<sequence>MNPQTIFEEARAQLIRELSVLQVDLEPEPKLFAAASCRVASLLLSISTLHEKNFALEAEIILRSAMETLFWSGAIVRRPEFFQLVRRDEAHNRHVLAKQIVESLSEQLGYCPDDLILVRETSNMSKVERRRLTPKEVADLADLQEVYQIYCLLSTQAAHPSALSLRRHFALNPSGVLLHLQLELNDTDWGRIFQYGCLVSCQAAELIGEFRNLKLEWPAELMRQCDSSIGSRAI</sequence>
<dbReference type="Pfam" id="PF18928">
    <property type="entry name" value="DUF5677"/>
    <property type="match status" value="1"/>
</dbReference>
<gene>
    <name evidence="1" type="ORF">DK847_14675</name>
</gene>
<dbReference type="RefSeq" id="WP_111199252.1">
    <property type="nucleotide sequence ID" value="NZ_QKVK01000006.1"/>
</dbReference>
<name>A0A2W2BSJ2_9HYPH</name>
<evidence type="ECO:0000313" key="2">
    <source>
        <dbReference type="Proteomes" id="UP000248795"/>
    </source>
</evidence>
<dbReference type="AlphaFoldDB" id="A0A2W2BSJ2"/>
<organism evidence="1 2">
    <name type="scientific">Aestuariivirga litoralis</name>
    <dbReference type="NCBI Taxonomy" id="2650924"/>
    <lineage>
        <taxon>Bacteria</taxon>
        <taxon>Pseudomonadati</taxon>
        <taxon>Pseudomonadota</taxon>
        <taxon>Alphaproteobacteria</taxon>
        <taxon>Hyphomicrobiales</taxon>
        <taxon>Aestuariivirgaceae</taxon>
        <taxon>Aestuariivirga</taxon>
    </lineage>
</organism>
<dbReference type="Proteomes" id="UP000248795">
    <property type="component" value="Unassembled WGS sequence"/>
</dbReference>
<comment type="caution">
    <text evidence="1">The sequence shown here is derived from an EMBL/GenBank/DDBJ whole genome shotgun (WGS) entry which is preliminary data.</text>
</comment>
<reference evidence="2" key="1">
    <citation type="submission" date="2018-06" db="EMBL/GenBank/DDBJ databases">
        <title>Aestuariibacter litoralis strain KCTC 52945T.</title>
        <authorList>
            <person name="Li X."/>
            <person name="Salam N."/>
            <person name="Li J.-L."/>
            <person name="Chen Y.-M."/>
            <person name="Yang Z.-W."/>
            <person name="Zhang L.-Y."/>
            <person name="Han M.-X."/>
            <person name="Xiao M."/>
            <person name="Li W.-J."/>
        </authorList>
    </citation>
    <scope>NUCLEOTIDE SEQUENCE [LARGE SCALE GENOMIC DNA]</scope>
    <source>
        <strain evidence="2">KCTC 52945</strain>
    </source>
</reference>
<protein>
    <submittedName>
        <fullName evidence="1">Uncharacterized protein</fullName>
    </submittedName>
</protein>
<dbReference type="InterPro" id="IPR043733">
    <property type="entry name" value="DUF5677"/>
</dbReference>
<dbReference type="EMBL" id="QKVK01000006">
    <property type="protein sequence ID" value="PZF76416.1"/>
    <property type="molecule type" value="Genomic_DNA"/>
</dbReference>
<accession>A0A2W2BSJ2</accession>